<dbReference type="InterPro" id="IPR045051">
    <property type="entry name" value="SBT"/>
</dbReference>
<dbReference type="InterPro" id="IPR037045">
    <property type="entry name" value="S8pro/Inhibitor_I9_sf"/>
</dbReference>
<dbReference type="InterPro" id="IPR046450">
    <property type="entry name" value="PA_dom_sf"/>
</dbReference>
<evidence type="ECO:0000256" key="4">
    <source>
        <dbReference type="ARBA" id="ARBA00022801"/>
    </source>
</evidence>
<evidence type="ECO:0000313" key="15">
    <source>
        <dbReference type="Proteomes" id="UP000652761"/>
    </source>
</evidence>
<dbReference type="PANTHER" id="PTHR10795">
    <property type="entry name" value="PROPROTEIN CONVERTASE SUBTILISIN/KEXIN"/>
    <property type="match status" value="1"/>
</dbReference>
<dbReference type="CDD" id="cd04852">
    <property type="entry name" value="Peptidases_S8_3"/>
    <property type="match status" value="1"/>
</dbReference>
<dbReference type="Proteomes" id="UP000652761">
    <property type="component" value="Unassembled WGS sequence"/>
</dbReference>
<protein>
    <submittedName>
        <fullName evidence="14">Uncharacterized protein</fullName>
    </submittedName>
</protein>
<evidence type="ECO:0000256" key="6">
    <source>
        <dbReference type="ARBA" id="ARBA00023180"/>
    </source>
</evidence>
<accession>A0A843VTI6</accession>
<dbReference type="GO" id="GO:0004252">
    <property type="term" value="F:serine-type endopeptidase activity"/>
    <property type="evidence" value="ECO:0007669"/>
    <property type="project" value="UniProtKB-UniRule"/>
</dbReference>
<proteinExistence type="inferred from homology"/>
<organism evidence="14 15">
    <name type="scientific">Colocasia esculenta</name>
    <name type="common">Wild taro</name>
    <name type="synonym">Arum esculentum</name>
    <dbReference type="NCBI Taxonomy" id="4460"/>
    <lineage>
        <taxon>Eukaryota</taxon>
        <taxon>Viridiplantae</taxon>
        <taxon>Streptophyta</taxon>
        <taxon>Embryophyta</taxon>
        <taxon>Tracheophyta</taxon>
        <taxon>Spermatophyta</taxon>
        <taxon>Magnoliopsida</taxon>
        <taxon>Liliopsida</taxon>
        <taxon>Araceae</taxon>
        <taxon>Aroideae</taxon>
        <taxon>Colocasieae</taxon>
        <taxon>Colocasia</taxon>
    </lineage>
</organism>
<feature type="chain" id="PRO_5032935970" evidence="9">
    <location>
        <begin position="29"/>
        <end position="760"/>
    </location>
</feature>
<dbReference type="PROSITE" id="PS51892">
    <property type="entry name" value="SUBTILASE"/>
    <property type="match status" value="1"/>
</dbReference>
<dbReference type="AlphaFoldDB" id="A0A843VTI6"/>
<feature type="active site" description="Charge relay system" evidence="7 8">
    <location>
        <position position="220"/>
    </location>
</feature>
<evidence type="ECO:0000256" key="3">
    <source>
        <dbReference type="ARBA" id="ARBA00022729"/>
    </source>
</evidence>
<comment type="similarity">
    <text evidence="1 8">Belongs to the peptidase S8 family.</text>
</comment>
<dbReference type="Gene3D" id="3.40.50.200">
    <property type="entry name" value="Peptidase S8/S53 domain"/>
    <property type="match status" value="1"/>
</dbReference>
<dbReference type="GO" id="GO:0006508">
    <property type="term" value="P:proteolysis"/>
    <property type="evidence" value="ECO:0007669"/>
    <property type="project" value="UniProtKB-KW"/>
</dbReference>
<dbReference type="FunFam" id="2.60.40.2310:FF:000001">
    <property type="entry name" value="Subtilisin-like protease SBT1.5"/>
    <property type="match status" value="1"/>
</dbReference>
<reference evidence="14" key="1">
    <citation type="submission" date="2017-07" db="EMBL/GenBank/DDBJ databases">
        <title>Taro Niue Genome Assembly and Annotation.</title>
        <authorList>
            <person name="Atibalentja N."/>
            <person name="Keating K."/>
            <person name="Fields C.J."/>
        </authorList>
    </citation>
    <scope>NUCLEOTIDE SEQUENCE</scope>
    <source>
        <strain evidence="14">Niue_2</strain>
        <tissue evidence="14">Leaf</tissue>
    </source>
</reference>
<feature type="signal peptide" evidence="9">
    <location>
        <begin position="1"/>
        <end position="28"/>
    </location>
</feature>
<keyword evidence="15" id="KW-1185">Reference proteome</keyword>
<dbReference type="Pfam" id="PF02225">
    <property type="entry name" value="PA"/>
    <property type="match status" value="1"/>
</dbReference>
<name>A0A843VTI6_COLES</name>
<evidence type="ECO:0000256" key="2">
    <source>
        <dbReference type="ARBA" id="ARBA00022670"/>
    </source>
</evidence>
<feature type="active site" description="Charge relay system" evidence="7 8">
    <location>
        <position position="155"/>
    </location>
</feature>
<keyword evidence="4 8" id="KW-0378">Hydrolase</keyword>
<dbReference type="SUPFAM" id="SSF52743">
    <property type="entry name" value="Subtilisin-like"/>
    <property type="match status" value="1"/>
</dbReference>
<evidence type="ECO:0000259" key="13">
    <source>
        <dbReference type="Pfam" id="PF17766"/>
    </source>
</evidence>
<gene>
    <name evidence="14" type="ORF">Taro_035148</name>
</gene>
<feature type="domain" description="PA" evidence="11">
    <location>
        <begin position="377"/>
        <end position="460"/>
    </location>
</feature>
<dbReference type="Pfam" id="PF00082">
    <property type="entry name" value="Peptidase_S8"/>
    <property type="match status" value="1"/>
</dbReference>
<evidence type="ECO:0000256" key="8">
    <source>
        <dbReference type="PROSITE-ProRule" id="PRU01240"/>
    </source>
</evidence>
<dbReference type="Gene3D" id="2.60.40.2310">
    <property type="match status" value="1"/>
</dbReference>
<dbReference type="InterPro" id="IPR003137">
    <property type="entry name" value="PA_domain"/>
</dbReference>
<dbReference type="InterPro" id="IPR036852">
    <property type="entry name" value="Peptidase_S8/S53_dom_sf"/>
</dbReference>
<comment type="caution">
    <text evidence="14">The sequence shown here is derived from an EMBL/GenBank/DDBJ whole genome shotgun (WGS) entry which is preliminary data.</text>
</comment>
<evidence type="ECO:0000313" key="14">
    <source>
        <dbReference type="EMBL" id="MQM02383.1"/>
    </source>
</evidence>
<feature type="domain" description="Subtilisin-like protease fibronectin type-III" evidence="13">
    <location>
        <begin position="660"/>
        <end position="757"/>
    </location>
</feature>
<feature type="domain" description="Peptidase S8/S53" evidence="10">
    <location>
        <begin position="146"/>
        <end position="604"/>
    </location>
</feature>
<feature type="active site" description="Charge relay system" evidence="7 8">
    <location>
        <position position="546"/>
    </location>
</feature>
<evidence type="ECO:0000259" key="10">
    <source>
        <dbReference type="Pfam" id="PF00082"/>
    </source>
</evidence>
<evidence type="ECO:0000256" key="9">
    <source>
        <dbReference type="SAM" id="SignalP"/>
    </source>
</evidence>
<keyword evidence="5 8" id="KW-0720">Serine protease</keyword>
<keyword evidence="2 8" id="KW-0645">Protease</keyword>
<evidence type="ECO:0000256" key="1">
    <source>
        <dbReference type="ARBA" id="ARBA00011073"/>
    </source>
</evidence>
<sequence length="760" mass="79665">MRAFAPRNALFSILFFLLLLLISGAVLAASDGLEGGNPLQTYVVLVEKPEDLVFTTEEERKNWHESFLSRATAEGVAAKSRMVYSYGDVISGFAARLASAELEAIQAMDGFVAAFPDRVLPLLTTHSPGFLGLSLSNGQWSNSRSGEGVVIGMLDTGATPNHPSFSGTGMPPPPAKWKGSCEMNKAYCNNKLIGYKVFNLGAELAGARTSRRRVVDTDGHGTHTASTAAGAPVDGVSVLGYANGTAVGVAPRAHLAIYEVCSDEGCTYTDIMAGISAAVEDGADVLSISLGGSSIPFYEDGLAVATFRAMDKGLVVSCAAGNSGPFPRSLSNEAPWMLTVAASTIDRSLRTAVRLGDGQELEGESIFQPTGATMTDLPLVYPRKSGFSFCEEKALSHFDVKGKVVICDRGGYSGRRTKAKNVHEAGGAGMILANLGLDGYSTVVDVYPIPTANLGFSDGSKAKAYVKSSTNPTVSLVVKGTVIGTSPAPVITSFSSRGPSLLSPGILKPDVTGPGVDIVAAWPFDVDSDAVGGGASPHFNVLSGTSMSTPHLSGVAALVRSAHPDWSPAAVKSAIITTAEVLDREGKPIMNEKLQPASLFAMGAGHVNPAGAEDPGLVYDIQPDDYIAYLCRLRYTDANVTAIVGRRIRCSDRKEAMKADLNYPSISVSLHRGINSIAVRRTVTNVGEASSGYTVKVEQPAGVGVTVSPETLQFSQVGEKVSFTVRFSKDGASARGFAEGHLVWVSEKHMVRSPISVSIA</sequence>
<dbReference type="PRINTS" id="PR00723">
    <property type="entry name" value="SUBTILISIN"/>
</dbReference>
<evidence type="ECO:0000256" key="7">
    <source>
        <dbReference type="PIRSR" id="PIRSR615500-1"/>
    </source>
</evidence>
<dbReference type="InterPro" id="IPR041469">
    <property type="entry name" value="Subtilisin-like_FN3"/>
</dbReference>
<keyword evidence="6" id="KW-0325">Glycoprotein</keyword>
<dbReference type="Gene3D" id="3.50.30.30">
    <property type="match status" value="1"/>
</dbReference>
<dbReference type="CDD" id="cd02120">
    <property type="entry name" value="PA_subtilisin_like"/>
    <property type="match status" value="1"/>
</dbReference>
<dbReference type="SUPFAM" id="SSF52025">
    <property type="entry name" value="PA domain"/>
    <property type="match status" value="1"/>
</dbReference>
<dbReference type="InterPro" id="IPR010259">
    <property type="entry name" value="S8pro/Inhibitor_I9"/>
</dbReference>
<feature type="domain" description="Inhibitor I9" evidence="12">
    <location>
        <begin position="50"/>
        <end position="121"/>
    </location>
</feature>
<dbReference type="OrthoDB" id="206201at2759"/>
<dbReference type="Gene3D" id="3.30.70.80">
    <property type="entry name" value="Peptidase S8 propeptide/proteinase inhibitor I9"/>
    <property type="match status" value="1"/>
</dbReference>
<dbReference type="InterPro" id="IPR015500">
    <property type="entry name" value="Peptidase_S8_subtilisin-rel"/>
</dbReference>
<keyword evidence="3 9" id="KW-0732">Signal</keyword>
<evidence type="ECO:0000259" key="12">
    <source>
        <dbReference type="Pfam" id="PF05922"/>
    </source>
</evidence>
<dbReference type="Pfam" id="PF05922">
    <property type="entry name" value="Inhibitor_I9"/>
    <property type="match status" value="1"/>
</dbReference>
<dbReference type="InterPro" id="IPR034197">
    <property type="entry name" value="Peptidases_S8_3"/>
</dbReference>
<dbReference type="InterPro" id="IPR000209">
    <property type="entry name" value="Peptidase_S8/S53_dom"/>
</dbReference>
<dbReference type="EMBL" id="NMUH01002846">
    <property type="protein sequence ID" value="MQM02383.1"/>
    <property type="molecule type" value="Genomic_DNA"/>
</dbReference>
<evidence type="ECO:0000256" key="5">
    <source>
        <dbReference type="ARBA" id="ARBA00022825"/>
    </source>
</evidence>
<evidence type="ECO:0000259" key="11">
    <source>
        <dbReference type="Pfam" id="PF02225"/>
    </source>
</evidence>
<dbReference type="Pfam" id="PF17766">
    <property type="entry name" value="fn3_6"/>
    <property type="match status" value="1"/>
</dbReference>